<name>A0AAV7FGQ0_ARIFI</name>
<gene>
    <name evidence="1" type="ORF">H6P81_004549</name>
</gene>
<dbReference type="Proteomes" id="UP000825729">
    <property type="component" value="Unassembled WGS sequence"/>
</dbReference>
<proteinExistence type="predicted"/>
<evidence type="ECO:0000313" key="2">
    <source>
        <dbReference type="Proteomes" id="UP000825729"/>
    </source>
</evidence>
<keyword evidence="2" id="KW-1185">Reference proteome</keyword>
<dbReference type="EMBL" id="JAINDJ010000002">
    <property type="protein sequence ID" value="KAG9460041.1"/>
    <property type="molecule type" value="Genomic_DNA"/>
</dbReference>
<protein>
    <submittedName>
        <fullName evidence="1">Uncharacterized protein</fullName>
    </submittedName>
</protein>
<evidence type="ECO:0000313" key="1">
    <source>
        <dbReference type="EMBL" id="KAG9460041.1"/>
    </source>
</evidence>
<reference evidence="1 2" key="1">
    <citation type="submission" date="2021-07" db="EMBL/GenBank/DDBJ databases">
        <title>The Aristolochia fimbriata genome: insights into angiosperm evolution, floral development and chemical biosynthesis.</title>
        <authorList>
            <person name="Jiao Y."/>
        </authorList>
    </citation>
    <scope>NUCLEOTIDE SEQUENCE [LARGE SCALE GENOMIC DNA]</scope>
    <source>
        <strain evidence="1">IBCAS-2021</strain>
        <tissue evidence="1">Leaf</tissue>
    </source>
</reference>
<sequence>MRRRRRYWWSGYRKLIGGGGEEDEDEDEDDEEEELAGSAAWWRRQSGARVMKRGKLLKGRGKRWGGLRSVWGRRRRIKLNWRRAFAVAGMNINVQARKNMSAIYTEILNKMGVVLGDDTNDHKDDTYPIPTIFFSSHWGLPVLNYINPCNARHVFPAQGRAI</sequence>
<dbReference type="AlphaFoldDB" id="A0AAV7FGQ0"/>
<organism evidence="1 2">
    <name type="scientific">Aristolochia fimbriata</name>
    <name type="common">White veined hardy Dutchman's pipe vine</name>
    <dbReference type="NCBI Taxonomy" id="158543"/>
    <lineage>
        <taxon>Eukaryota</taxon>
        <taxon>Viridiplantae</taxon>
        <taxon>Streptophyta</taxon>
        <taxon>Embryophyta</taxon>
        <taxon>Tracheophyta</taxon>
        <taxon>Spermatophyta</taxon>
        <taxon>Magnoliopsida</taxon>
        <taxon>Magnoliidae</taxon>
        <taxon>Piperales</taxon>
        <taxon>Aristolochiaceae</taxon>
        <taxon>Aristolochia</taxon>
    </lineage>
</organism>
<accession>A0AAV7FGQ0</accession>
<comment type="caution">
    <text evidence="1">The sequence shown here is derived from an EMBL/GenBank/DDBJ whole genome shotgun (WGS) entry which is preliminary data.</text>
</comment>